<feature type="transmembrane region" description="Helical" evidence="10">
    <location>
        <begin position="699"/>
        <end position="717"/>
    </location>
</feature>
<evidence type="ECO:0000256" key="8">
    <source>
        <dbReference type="ARBA" id="ARBA00023136"/>
    </source>
</evidence>
<sequence>MLRHFFYICIWTLGTFLFCIGYFGPVNQRSGFKSEGTYSEDFKVDYFNTTQIYDKIIITLVDALRWDFVAFVPNSHKHYHNKFKFIQSILKDKELSQYCRLYKFRSDTPTATTHRLNALMTGTIPRFIDLWSTFNPKCIKQETILQQLHLKNKKITILGDDTWDSLFSKYIDYNHYFPSFDIRDINSVDDGIINNLWKYLDIKEINEDSESSFIIDDWTLLVAHFLGVDHIGHLLNVNNPTMALKLQKMEQVFMMTIFKALNIKKSFNENMKIEDTIMQIVEHLKNLNSKRILFLLFGDHGQTDNGEHGGNSEQETDAAFFAFSNIKYNNLAYPHNISEPHILHQIDFVPTLASLLGINIPNENIGVLSQDLLPDINSDEYSLDSLIWKTKSAHNNALQMIKKFKREFSKSKEKENFITEKYSLYYESYIDLKDYFGLLNSIENEYSDLQINKKIKSKLNKHLKSSIELSYSIQKVYKENVNSISWIYVVNSISILICLILWECFPQVYKKFCSSFKPPLKLSTSIITLIMWLLLSSFISYFVFKNKFKLDNVLLSSISYYLFYNFFTLKKEFSKSLLNYYKLIYKYMTVWDCYWCVIATFVITIGCNLSDSLVFFEARAVRFLLVSYNILYLISGHKRNLKGLFYCLIQLILIRIGYLTDPSEGRQGESPNDPYYTSSLNILTLLLHYLFIVIHNLDIINFMNLAMMFGILIYLQIYTIDCIWLPRIYLIFLIYIIYLNIHRSQIQNDSKQKLKELSLKNIWVSCQVFLYIMLQKNQVIAFSLSYIVQICSMEMIKNDLNNLKDRKVASFKSSLYLYLVSKQCFFNIGNRPRIDKIPSMVGLIGLKYYTPFVSSIIVVLFLCSHLLNLLLCINMEPLINKTVANSTIMVFNLFNQVFSCIGLCILRHNLMIWTMFAPKFVYQVVFNLFIVLILILIE</sequence>
<dbReference type="OrthoDB" id="272139at2759"/>
<dbReference type="GO" id="GO:0005789">
    <property type="term" value="C:endoplasmic reticulum membrane"/>
    <property type="evidence" value="ECO:0007669"/>
    <property type="project" value="UniProtKB-SubCell"/>
</dbReference>
<evidence type="ECO:0000256" key="7">
    <source>
        <dbReference type="ARBA" id="ARBA00022989"/>
    </source>
</evidence>
<keyword evidence="6" id="KW-0256">Endoplasmic reticulum</keyword>
<keyword evidence="3" id="KW-0337">GPI-anchor biosynthesis</keyword>
<dbReference type="GO" id="GO:0006506">
    <property type="term" value="P:GPI anchor biosynthetic process"/>
    <property type="evidence" value="ECO:0007669"/>
    <property type="project" value="UniProtKB-UniPathway"/>
</dbReference>
<comment type="caution">
    <text evidence="11">The sequence shown here is derived from an EMBL/GenBank/DDBJ whole genome shotgun (WGS) entry which is preliminary data.</text>
</comment>
<gene>
    <name evidence="11" type="ORF">cand_023010</name>
</gene>
<feature type="transmembrane region" description="Helical" evidence="10">
    <location>
        <begin position="723"/>
        <end position="741"/>
    </location>
</feature>
<evidence type="ECO:0008006" key="13">
    <source>
        <dbReference type="Google" id="ProtNLM"/>
    </source>
</evidence>
<evidence type="ECO:0000256" key="9">
    <source>
        <dbReference type="ARBA" id="ARBA00023180"/>
    </source>
</evidence>
<dbReference type="GeneID" id="92366485"/>
<evidence type="ECO:0000256" key="6">
    <source>
        <dbReference type="ARBA" id="ARBA00022824"/>
    </source>
</evidence>
<feature type="transmembrane region" description="Helical" evidence="10">
    <location>
        <begin position="675"/>
        <end position="692"/>
    </location>
</feature>
<keyword evidence="9" id="KW-0325">Glycoprotein</keyword>
<feature type="transmembrane region" description="Helical" evidence="10">
    <location>
        <begin position="588"/>
        <end position="606"/>
    </location>
</feature>
<keyword evidence="4" id="KW-0808">Transferase</keyword>
<evidence type="ECO:0000256" key="1">
    <source>
        <dbReference type="ARBA" id="ARBA00004477"/>
    </source>
</evidence>
<feature type="transmembrane region" description="Helical" evidence="10">
    <location>
        <begin position="920"/>
        <end position="937"/>
    </location>
</feature>
<feature type="transmembrane region" description="Helical" evidence="10">
    <location>
        <begin position="612"/>
        <end position="631"/>
    </location>
</feature>
<feature type="transmembrane region" description="Helical" evidence="10">
    <location>
        <begin position="485"/>
        <end position="505"/>
    </location>
</feature>
<evidence type="ECO:0000256" key="10">
    <source>
        <dbReference type="SAM" id="Phobius"/>
    </source>
</evidence>
<evidence type="ECO:0000256" key="2">
    <source>
        <dbReference type="ARBA" id="ARBA00004687"/>
    </source>
</evidence>
<keyword evidence="7 10" id="KW-1133">Transmembrane helix</keyword>
<evidence type="ECO:0000313" key="11">
    <source>
        <dbReference type="EMBL" id="OII76958.1"/>
    </source>
</evidence>
<dbReference type="AlphaFoldDB" id="A0A1J4MS01"/>
<dbReference type="PANTHER" id="PTHR23071">
    <property type="entry name" value="PHOSPHATIDYLINOSITOL GLYCAN"/>
    <property type="match status" value="1"/>
</dbReference>
<accession>A0A1J4MS01</accession>
<evidence type="ECO:0000256" key="3">
    <source>
        <dbReference type="ARBA" id="ARBA00022502"/>
    </source>
</evidence>
<evidence type="ECO:0000256" key="5">
    <source>
        <dbReference type="ARBA" id="ARBA00022692"/>
    </source>
</evidence>
<comment type="subcellular location">
    <subcellularLocation>
        <location evidence="1">Endoplasmic reticulum membrane</location>
        <topology evidence="1">Multi-pass membrane protein</topology>
    </subcellularLocation>
</comment>
<feature type="transmembrane region" description="Helical" evidence="10">
    <location>
        <begin position="526"/>
        <end position="544"/>
    </location>
</feature>
<dbReference type="Proteomes" id="UP000186804">
    <property type="component" value="Unassembled WGS sequence"/>
</dbReference>
<evidence type="ECO:0000256" key="4">
    <source>
        <dbReference type="ARBA" id="ARBA00022679"/>
    </source>
</evidence>
<dbReference type="PANTHER" id="PTHR23071:SF1">
    <property type="entry name" value="GPI ETHANOLAMINE PHOSPHATE TRANSFERASE 3"/>
    <property type="match status" value="1"/>
</dbReference>
<dbReference type="InterPro" id="IPR037675">
    <property type="entry name" value="PIG-O_N"/>
</dbReference>
<reference evidence="11 12" key="1">
    <citation type="submission" date="2016-10" db="EMBL/GenBank/DDBJ databases">
        <title>Reductive evolution of mitochondrial metabolism and differential evolution of invasion-related proteins in Cryptosporidium.</title>
        <authorList>
            <person name="Liu S."/>
            <person name="Roellig D.M."/>
            <person name="Guo Y."/>
            <person name="Li N."/>
            <person name="Frace M.A."/>
            <person name="Tang K."/>
            <person name="Zhang L."/>
            <person name="Feng Y."/>
            <person name="Xiao L."/>
        </authorList>
    </citation>
    <scope>NUCLEOTIDE SEQUENCE [LARGE SCALE GENOMIC DNA]</scope>
    <source>
        <strain evidence="11">30847</strain>
    </source>
</reference>
<dbReference type="EMBL" id="LRBS01000048">
    <property type="protein sequence ID" value="OII76958.1"/>
    <property type="molecule type" value="Genomic_DNA"/>
</dbReference>
<keyword evidence="5 10" id="KW-0812">Transmembrane</keyword>
<dbReference type="UniPathway" id="UPA00196"/>
<dbReference type="InterPro" id="IPR017850">
    <property type="entry name" value="Alkaline_phosphatase_core_sf"/>
</dbReference>
<dbReference type="GO" id="GO:0051377">
    <property type="term" value="F:mannose-ethanolamine phosphotransferase activity"/>
    <property type="evidence" value="ECO:0007669"/>
    <property type="project" value="InterPro"/>
</dbReference>
<dbReference type="CDD" id="cd16023">
    <property type="entry name" value="GPI_EPT_3"/>
    <property type="match status" value="1"/>
</dbReference>
<feature type="transmembrane region" description="Helical" evidence="10">
    <location>
        <begin position="848"/>
        <end position="871"/>
    </location>
</feature>
<proteinExistence type="predicted"/>
<name>A0A1J4MS01_9CRYT</name>
<keyword evidence="12" id="KW-1185">Reference proteome</keyword>
<evidence type="ECO:0000313" key="12">
    <source>
        <dbReference type="Proteomes" id="UP000186804"/>
    </source>
</evidence>
<feature type="transmembrane region" description="Helical" evidence="10">
    <location>
        <begin position="5"/>
        <end position="24"/>
    </location>
</feature>
<dbReference type="SUPFAM" id="SSF53649">
    <property type="entry name" value="Alkaline phosphatase-like"/>
    <property type="match status" value="1"/>
</dbReference>
<protein>
    <recommendedName>
        <fullName evidence="13">GPI ethanolamine phosphate transferase 3</fullName>
    </recommendedName>
</protein>
<dbReference type="InterPro" id="IPR039524">
    <property type="entry name" value="PIGO/GPI13"/>
</dbReference>
<keyword evidence="8 10" id="KW-0472">Membrane</keyword>
<comment type="pathway">
    <text evidence="2">Glycolipid biosynthesis; glycosylphosphatidylinositol-anchor biosynthesis.</text>
</comment>
<organism evidence="11 12">
    <name type="scientific">Cryptosporidium andersoni</name>
    <dbReference type="NCBI Taxonomy" id="117008"/>
    <lineage>
        <taxon>Eukaryota</taxon>
        <taxon>Sar</taxon>
        <taxon>Alveolata</taxon>
        <taxon>Apicomplexa</taxon>
        <taxon>Conoidasida</taxon>
        <taxon>Coccidia</taxon>
        <taxon>Eucoccidiorida</taxon>
        <taxon>Eimeriorina</taxon>
        <taxon>Cryptosporidiidae</taxon>
        <taxon>Cryptosporidium</taxon>
    </lineage>
</organism>
<dbReference type="Gene3D" id="3.40.720.10">
    <property type="entry name" value="Alkaline Phosphatase, subunit A"/>
    <property type="match status" value="1"/>
</dbReference>
<dbReference type="RefSeq" id="XP_067068804.1">
    <property type="nucleotide sequence ID" value="XM_067212531.1"/>
</dbReference>
<feature type="transmembrane region" description="Helical" evidence="10">
    <location>
        <begin position="883"/>
        <end position="908"/>
    </location>
</feature>
<dbReference type="VEuPathDB" id="CryptoDB:cand_023010"/>
<feature type="transmembrane region" description="Helical" evidence="10">
    <location>
        <begin position="643"/>
        <end position="660"/>
    </location>
</feature>